<gene>
    <name evidence="1" type="ORF">HDA43_001909</name>
</gene>
<evidence type="ECO:0000313" key="2">
    <source>
        <dbReference type="Proteomes" id="UP000576393"/>
    </source>
</evidence>
<dbReference type="EMBL" id="JACCCO010000001">
    <property type="protein sequence ID" value="NYF39750.1"/>
    <property type="molecule type" value="Genomic_DNA"/>
</dbReference>
<organism evidence="1 2">
    <name type="scientific">Streptosporangium sandarakinum</name>
    <dbReference type="NCBI Taxonomy" id="1260955"/>
    <lineage>
        <taxon>Bacteria</taxon>
        <taxon>Bacillati</taxon>
        <taxon>Actinomycetota</taxon>
        <taxon>Actinomycetes</taxon>
        <taxon>Streptosporangiales</taxon>
        <taxon>Streptosporangiaceae</taxon>
        <taxon>Streptosporangium</taxon>
    </lineage>
</organism>
<evidence type="ECO:0000313" key="1">
    <source>
        <dbReference type="EMBL" id="NYF39750.1"/>
    </source>
</evidence>
<proteinExistence type="predicted"/>
<comment type="caution">
    <text evidence="1">The sequence shown here is derived from an EMBL/GenBank/DDBJ whole genome shotgun (WGS) entry which is preliminary data.</text>
</comment>
<dbReference type="Proteomes" id="UP000576393">
    <property type="component" value="Unassembled WGS sequence"/>
</dbReference>
<name>A0A852UUW5_9ACTN</name>
<keyword evidence="2" id="KW-1185">Reference proteome</keyword>
<protein>
    <submittedName>
        <fullName evidence="1">Uncharacterized protein</fullName>
    </submittedName>
</protein>
<dbReference type="AlphaFoldDB" id="A0A852UUW5"/>
<reference evidence="1 2" key="1">
    <citation type="submission" date="2020-07" db="EMBL/GenBank/DDBJ databases">
        <title>Sequencing the genomes of 1000 actinobacteria strains.</title>
        <authorList>
            <person name="Klenk H.-P."/>
        </authorList>
    </citation>
    <scope>NUCLEOTIDE SEQUENCE [LARGE SCALE GENOMIC DNA]</scope>
    <source>
        <strain evidence="1 2">DSM 45763</strain>
    </source>
</reference>
<sequence>MGDTAERIRRLCTAMEDGEFHALADEAGAGDVVTRLLTAIRGAGGDPSALVKDLDALDEAMATLGVGPVTRPERAYRALPGSGGGHPVVHAWTCPAAVPCDRVEVAARDAGPPRCAATDRPLTSVRVRT</sequence>
<dbReference type="RefSeq" id="WP_179819364.1">
    <property type="nucleotide sequence ID" value="NZ_JACCCO010000001.1"/>
</dbReference>
<accession>A0A852UUW5</accession>